<evidence type="ECO:0000259" key="1">
    <source>
        <dbReference type="PROSITE" id="PS51186"/>
    </source>
</evidence>
<organism evidence="2 3">
    <name type="scientific">Sinosporangium album</name>
    <dbReference type="NCBI Taxonomy" id="504805"/>
    <lineage>
        <taxon>Bacteria</taxon>
        <taxon>Bacillati</taxon>
        <taxon>Actinomycetota</taxon>
        <taxon>Actinomycetes</taxon>
        <taxon>Streptosporangiales</taxon>
        <taxon>Streptosporangiaceae</taxon>
        <taxon>Sinosporangium</taxon>
    </lineage>
</organism>
<name>A0A1G7WQV3_9ACTN</name>
<dbReference type="Pfam" id="PF08445">
    <property type="entry name" value="FR47"/>
    <property type="match status" value="1"/>
</dbReference>
<keyword evidence="3" id="KW-1185">Reference proteome</keyword>
<dbReference type="STRING" id="504805.SAMN05421505_107150"/>
<dbReference type="AlphaFoldDB" id="A0A1G7WQV3"/>
<proteinExistence type="predicted"/>
<accession>A0A1G7WQV3</accession>
<evidence type="ECO:0000313" key="2">
    <source>
        <dbReference type="EMBL" id="SDG74248.1"/>
    </source>
</evidence>
<dbReference type="Gene3D" id="3.40.630.30">
    <property type="match status" value="1"/>
</dbReference>
<reference evidence="2 3" key="1">
    <citation type="submission" date="2016-10" db="EMBL/GenBank/DDBJ databases">
        <authorList>
            <person name="de Groot N.N."/>
        </authorList>
    </citation>
    <scope>NUCLEOTIDE SEQUENCE [LARGE SCALE GENOMIC DNA]</scope>
    <source>
        <strain evidence="2 3">CPCC 201354</strain>
    </source>
</reference>
<dbReference type="EMBL" id="FNCN01000007">
    <property type="protein sequence ID" value="SDG74248.1"/>
    <property type="molecule type" value="Genomic_DNA"/>
</dbReference>
<dbReference type="SUPFAM" id="SSF55729">
    <property type="entry name" value="Acyl-CoA N-acyltransferases (Nat)"/>
    <property type="match status" value="1"/>
</dbReference>
<sequence length="246" mass="25618">MIRELSAVAEVAAACGDDDMTVWAAQGMRRGVRAFAGGDAVAVVTPGAARHDRIALWGDPGDAAVLVEFAVAECGPGFGPFGEVDLVREVVHRVEGLELRGAFSWMGVGRVPAGDPEGVRWLGREEEVEVSALLAAAHPDSYATPSVEGVSRWAGVRGPDGGLAAVAADAWSAPEVGLLAGVATAVSARGRGLAERVCRFVTAELVRRHGRAALLVDDANGSAIRVYERLGFVRRFAASARVVPRG</sequence>
<dbReference type="InterPro" id="IPR016181">
    <property type="entry name" value="Acyl_CoA_acyltransferase"/>
</dbReference>
<protein>
    <submittedName>
        <fullName evidence="2">FR47-like protein</fullName>
    </submittedName>
</protein>
<dbReference type="InterPro" id="IPR000182">
    <property type="entry name" value="GNAT_dom"/>
</dbReference>
<dbReference type="PROSITE" id="PS51186">
    <property type="entry name" value="GNAT"/>
    <property type="match status" value="1"/>
</dbReference>
<gene>
    <name evidence="2" type="ORF">SAMN05421505_107150</name>
</gene>
<dbReference type="InterPro" id="IPR013653">
    <property type="entry name" value="GCN5-like_dom"/>
</dbReference>
<feature type="domain" description="N-acetyltransferase" evidence="1">
    <location>
        <begin position="117"/>
        <end position="246"/>
    </location>
</feature>
<dbReference type="RefSeq" id="WP_218125690.1">
    <property type="nucleotide sequence ID" value="NZ_FNCN01000007.1"/>
</dbReference>
<dbReference type="Proteomes" id="UP000198923">
    <property type="component" value="Unassembled WGS sequence"/>
</dbReference>
<dbReference type="GO" id="GO:0016747">
    <property type="term" value="F:acyltransferase activity, transferring groups other than amino-acyl groups"/>
    <property type="evidence" value="ECO:0007669"/>
    <property type="project" value="InterPro"/>
</dbReference>
<evidence type="ECO:0000313" key="3">
    <source>
        <dbReference type="Proteomes" id="UP000198923"/>
    </source>
</evidence>